<dbReference type="GeneID" id="20231584"/>
<dbReference type="HOGENOM" id="CLU_030459_2_0_1"/>
<dbReference type="InterPro" id="IPR010919">
    <property type="entry name" value="SAND-like_dom_sf"/>
</dbReference>
<sequence length="263" mass="30438">MDNQSRFQPSYFDLIQHRHRQSLPCLSASLASDRPDDIELGELEERAVDSADVRVNNVLLFGIPIVGLTVDNKERLCLAQISNTLLRDFSYNEIHNRRVALGITCMQCSASQLEILRRTGAMPISSRRCGLITKREAERLVKSFVEEIPPPRLPDDFSFHVKHHCGWGCKGLFQPSRYNSSRAKCIKCYHCDNYFSPNKFIFHYHKLESSEYRHPDAANFNSWRRHLFLTDENPQESLLHAWEDVKAMFNGGCRKRFSTSTRS</sequence>
<dbReference type="OrthoDB" id="3938623at2759"/>
<dbReference type="Gene3D" id="3.10.260.20">
    <property type="entry name" value="Ski"/>
    <property type="match status" value="1"/>
</dbReference>
<dbReference type="InterPro" id="IPR009061">
    <property type="entry name" value="DNA-bd_dom_put_sf"/>
</dbReference>
<name>V3ZT02_LOTGI</name>
<dbReference type="PANTHER" id="PTHR10005">
    <property type="entry name" value="SKI ONCOGENE-RELATED"/>
    <property type="match status" value="1"/>
</dbReference>
<feature type="domain" description="c-SKI SMAD4-binding" evidence="2">
    <location>
        <begin position="158"/>
        <end position="250"/>
    </location>
</feature>
<proteinExistence type="inferred from homology"/>
<dbReference type="RefSeq" id="XP_009054847.1">
    <property type="nucleotide sequence ID" value="XM_009056599.1"/>
</dbReference>
<gene>
    <name evidence="3" type="ORF">LOTGIDRAFT_118169</name>
</gene>
<accession>V3ZT02</accession>
<dbReference type="InterPro" id="IPR003380">
    <property type="entry name" value="SKI/SNO/DAC"/>
</dbReference>
<dbReference type="Pfam" id="PF08782">
    <property type="entry name" value="c-SKI_SMAD_bind"/>
    <property type="match status" value="1"/>
</dbReference>
<protein>
    <recommendedName>
        <fullName evidence="2">c-SKI SMAD4-binding domain-containing protein</fullName>
    </recommendedName>
</protein>
<dbReference type="EMBL" id="KB201802">
    <property type="protein sequence ID" value="ESO94573.1"/>
    <property type="molecule type" value="Genomic_DNA"/>
</dbReference>
<evidence type="ECO:0000259" key="2">
    <source>
        <dbReference type="SMART" id="SM01046"/>
    </source>
</evidence>
<dbReference type="Proteomes" id="UP000030746">
    <property type="component" value="Unassembled WGS sequence"/>
</dbReference>
<dbReference type="OMA" id="XINPRST"/>
<dbReference type="Pfam" id="PF02437">
    <property type="entry name" value="Ski_Sno_DHD"/>
    <property type="match status" value="1"/>
</dbReference>
<dbReference type="GO" id="GO:0005737">
    <property type="term" value="C:cytoplasm"/>
    <property type="evidence" value="ECO:0007669"/>
    <property type="project" value="TreeGrafter"/>
</dbReference>
<evidence type="ECO:0000256" key="1">
    <source>
        <dbReference type="ARBA" id="ARBA00009513"/>
    </source>
</evidence>
<dbReference type="GO" id="GO:0000981">
    <property type="term" value="F:DNA-binding transcription factor activity, RNA polymerase II-specific"/>
    <property type="evidence" value="ECO:0007669"/>
    <property type="project" value="TreeGrafter"/>
</dbReference>
<dbReference type="InterPro" id="IPR023216">
    <property type="entry name" value="Tscrpt_reg_SKI_SnoN"/>
</dbReference>
<feature type="non-terminal residue" evidence="3">
    <location>
        <position position="263"/>
    </location>
</feature>
<evidence type="ECO:0000313" key="3">
    <source>
        <dbReference type="EMBL" id="ESO94573.1"/>
    </source>
</evidence>
<dbReference type="GO" id="GO:0005667">
    <property type="term" value="C:transcription regulator complex"/>
    <property type="evidence" value="ECO:0007669"/>
    <property type="project" value="TreeGrafter"/>
</dbReference>
<dbReference type="KEGG" id="lgi:LOTGIDRAFT_118169"/>
<dbReference type="GO" id="GO:0000122">
    <property type="term" value="P:negative regulation of transcription by RNA polymerase II"/>
    <property type="evidence" value="ECO:0007669"/>
    <property type="project" value="TreeGrafter"/>
</dbReference>
<dbReference type="AlphaFoldDB" id="V3ZT02"/>
<evidence type="ECO:0000313" key="4">
    <source>
        <dbReference type="Proteomes" id="UP000030746"/>
    </source>
</evidence>
<dbReference type="SMART" id="SM01046">
    <property type="entry name" value="c-SKI_SMAD_bind"/>
    <property type="match status" value="1"/>
</dbReference>
<dbReference type="PANTHER" id="PTHR10005:SF26">
    <property type="entry name" value="CORL"/>
    <property type="match status" value="1"/>
</dbReference>
<dbReference type="InterPro" id="IPR037000">
    <property type="entry name" value="Ski_DNA-bd_sf"/>
</dbReference>
<comment type="similarity">
    <text evidence="1">Belongs to the SKI family.</text>
</comment>
<reference evidence="3 4" key="1">
    <citation type="journal article" date="2013" name="Nature">
        <title>Insights into bilaterian evolution from three spiralian genomes.</title>
        <authorList>
            <person name="Simakov O."/>
            <person name="Marletaz F."/>
            <person name="Cho S.J."/>
            <person name="Edsinger-Gonzales E."/>
            <person name="Havlak P."/>
            <person name="Hellsten U."/>
            <person name="Kuo D.H."/>
            <person name="Larsson T."/>
            <person name="Lv J."/>
            <person name="Arendt D."/>
            <person name="Savage R."/>
            <person name="Osoegawa K."/>
            <person name="de Jong P."/>
            <person name="Grimwood J."/>
            <person name="Chapman J.A."/>
            <person name="Shapiro H."/>
            <person name="Aerts A."/>
            <person name="Otillar R.P."/>
            <person name="Terry A.Y."/>
            <person name="Boore J.L."/>
            <person name="Grigoriev I.V."/>
            <person name="Lindberg D.R."/>
            <person name="Seaver E.C."/>
            <person name="Weisblat D.A."/>
            <person name="Putnam N.H."/>
            <person name="Rokhsar D.S."/>
        </authorList>
    </citation>
    <scope>NUCLEOTIDE SEQUENCE [LARGE SCALE GENOMIC DNA]</scope>
</reference>
<dbReference type="GO" id="GO:0030514">
    <property type="term" value="P:negative regulation of BMP signaling pathway"/>
    <property type="evidence" value="ECO:0007669"/>
    <property type="project" value="TreeGrafter"/>
</dbReference>
<organism evidence="3 4">
    <name type="scientific">Lottia gigantea</name>
    <name type="common">Giant owl limpet</name>
    <dbReference type="NCBI Taxonomy" id="225164"/>
    <lineage>
        <taxon>Eukaryota</taxon>
        <taxon>Metazoa</taxon>
        <taxon>Spiralia</taxon>
        <taxon>Lophotrochozoa</taxon>
        <taxon>Mollusca</taxon>
        <taxon>Gastropoda</taxon>
        <taxon>Patellogastropoda</taxon>
        <taxon>Lottioidea</taxon>
        <taxon>Lottiidae</taxon>
        <taxon>Lottia</taxon>
    </lineage>
</organism>
<dbReference type="InterPro" id="IPR014890">
    <property type="entry name" value="c-SKI_SMAD4-bd_dom"/>
</dbReference>
<dbReference type="GO" id="GO:0005634">
    <property type="term" value="C:nucleus"/>
    <property type="evidence" value="ECO:0007669"/>
    <property type="project" value="TreeGrafter"/>
</dbReference>
<dbReference type="SUPFAM" id="SSF46955">
    <property type="entry name" value="Putative DNA-binding domain"/>
    <property type="match status" value="1"/>
</dbReference>
<dbReference type="CTD" id="20231584"/>
<dbReference type="GO" id="GO:0000978">
    <property type="term" value="F:RNA polymerase II cis-regulatory region sequence-specific DNA binding"/>
    <property type="evidence" value="ECO:0007669"/>
    <property type="project" value="TreeGrafter"/>
</dbReference>
<dbReference type="Gene3D" id="3.10.390.10">
    <property type="entry name" value="SAND domain-like"/>
    <property type="match status" value="1"/>
</dbReference>
<dbReference type="SUPFAM" id="SSF63763">
    <property type="entry name" value="SAND domain-like"/>
    <property type="match status" value="1"/>
</dbReference>
<dbReference type="GO" id="GO:0046332">
    <property type="term" value="F:SMAD binding"/>
    <property type="evidence" value="ECO:0007669"/>
    <property type="project" value="InterPro"/>
</dbReference>
<keyword evidence="4" id="KW-1185">Reference proteome</keyword>